<dbReference type="Proteomes" id="UP000583929">
    <property type="component" value="Unassembled WGS sequence"/>
</dbReference>
<dbReference type="AlphaFoldDB" id="A0A7J6HDI6"/>
<accession>A0A7J6HDI6</accession>
<comment type="caution">
    <text evidence="1">The sequence shown here is derived from an EMBL/GenBank/DDBJ whole genome shotgun (WGS) entry which is preliminary data.</text>
</comment>
<dbReference type="EMBL" id="JAATIQ010000035">
    <property type="protein sequence ID" value="KAF4396620.1"/>
    <property type="molecule type" value="Genomic_DNA"/>
</dbReference>
<proteinExistence type="predicted"/>
<name>A0A7J6HDI6_CANSA</name>
<reference evidence="3 4" key="1">
    <citation type="journal article" date="2020" name="bioRxiv">
        <title>Sequence and annotation of 42 cannabis genomes reveals extensive copy number variation in cannabinoid synthesis and pathogen resistance genes.</title>
        <authorList>
            <person name="Mckernan K.J."/>
            <person name="Helbert Y."/>
            <person name="Kane L.T."/>
            <person name="Ebling H."/>
            <person name="Zhang L."/>
            <person name="Liu B."/>
            <person name="Eaton Z."/>
            <person name="Mclaughlin S."/>
            <person name="Kingan S."/>
            <person name="Baybayan P."/>
            <person name="Concepcion G."/>
            <person name="Jordan M."/>
            <person name="Riva A."/>
            <person name="Barbazuk W."/>
            <person name="Harkins T."/>
        </authorList>
    </citation>
    <scope>NUCLEOTIDE SEQUENCE [LARGE SCALE GENOMIC DNA]</scope>
    <source>
        <strain evidence="3 4">cv. Jamaican Lion 4</strain>
        <strain evidence="2">Father</strain>
        <strain evidence="1">Mother</strain>
        <tissue evidence="1">Leaf</tissue>
    </source>
</reference>
<keyword evidence="4" id="KW-1185">Reference proteome</keyword>
<dbReference type="Proteomes" id="UP000525078">
    <property type="component" value="Unassembled WGS sequence"/>
</dbReference>
<organism evidence="1 3">
    <name type="scientific">Cannabis sativa</name>
    <name type="common">Hemp</name>
    <name type="synonym">Marijuana</name>
    <dbReference type="NCBI Taxonomy" id="3483"/>
    <lineage>
        <taxon>Eukaryota</taxon>
        <taxon>Viridiplantae</taxon>
        <taxon>Streptophyta</taxon>
        <taxon>Embryophyta</taxon>
        <taxon>Tracheophyta</taxon>
        <taxon>Spermatophyta</taxon>
        <taxon>Magnoliopsida</taxon>
        <taxon>eudicotyledons</taxon>
        <taxon>Gunneridae</taxon>
        <taxon>Pentapetalae</taxon>
        <taxon>rosids</taxon>
        <taxon>fabids</taxon>
        <taxon>Rosales</taxon>
        <taxon>Cannabaceae</taxon>
        <taxon>Cannabis</taxon>
    </lineage>
</organism>
<evidence type="ECO:0000313" key="2">
    <source>
        <dbReference type="EMBL" id="KAF4396620.1"/>
    </source>
</evidence>
<gene>
    <name evidence="1" type="ORF">F8388_023221</name>
    <name evidence="2" type="ORF">G4B88_028934</name>
</gene>
<evidence type="ECO:0000313" key="4">
    <source>
        <dbReference type="Proteomes" id="UP000583929"/>
    </source>
</evidence>
<evidence type="ECO:0000313" key="1">
    <source>
        <dbReference type="EMBL" id="KAF4393417.1"/>
    </source>
</evidence>
<dbReference type="EMBL" id="JAATIP010000014">
    <property type="protein sequence ID" value="KAF4393417.1"/>
    <property type="molecule type" value="Genomic_DNA"/>
</dbReference>
<sequence>MKGNLYVTRIPNLRPNWGGYELILGTGSKSLVNNDFTDDLTSLLSGYELILGTGSKSLVNNDFTVDLASLLSGYELTLGTGYELTLGTGSKSLVNIDLTDDLSSSLSGYELILGTGSKSLLPSRPIRPPIAFGIGCSFITDLQYSPAGSFLDSILSHKNSCNNRDIIC</sequence>
<evidence type="ECO:0000313" key="3">
    <source>
        <dbReference type="Proteomes" id="UP000525078"/>
    </source>
</evidence>
<protein>
    <submittedName>
        <fullName evidence="1">Uncharacterized protein</fullName>
    </submittedName>
</protein>